<dbReference type="AlphaFoldDB" id="C1MTL6"/>
<evidence type="ECO:0000256" key="1">
    <source>
        <dbReference type="SAM" id="MobiDB-lite"/>
    </source>
</evidence>
<dbReference type="GeneID" id="9683953"/>
<dbReference type="Proteomes" id="UP000001876">
    <property type="component" value="Unassembled WGS sequence"/>
</dbReference>
<accession>C1MTL6</accession>
<dbReference type="OMA" id="AYFAMER"/>
<dbReference type="KEGG" id="mpp:MICPUCDRAFT_68202"/>
<gene>
    <name evidence="2" type="ORF">MICPUCDRAFT_68202</name>
</gene>
<evidence type="ECO:0000313" key="3">
    <source>
        <dbReference type="Proteomes" id="UP000001876"/>
    </source>
</evidence>
<feature type="region of interest" description="Disordered" evidence="1">
    <location>
        <begin position="288"/>
        <end position="308"/>
    </location>
</feature>
<dbReference type="RefSeq" id="XP_003058514.1">
    <property type="nucleotide sequence ID" value="XM_003058468.1"/>
</dbReference>
<feature type="region of interest" description="Disordered" evidence="1">
    <location>
        <begin position="321"/>
        <end position="354"/>
    </location>
</feature>
<keyword evidence="3" id="KW-1185">Reference proteome</keyword>
<organism evidence="3">
    <name type="scientific">Micromonas pusilla (strain CCMP1545)</name>
    <name type="common">Picoplanktonic green alga</name>
    <dbReference type="NCBI Taxonomy" id="564608"/>
    <lineage>
        <taxon>Eukaryota</taxon>
        <taxon>Viridiplantae</taxon>
        <taxon>Chlorophyta</taxon>
        <taxon>Mamiellophyceae</taxon>
        <taxon>Mamiellales</taxon>
        <taxon>Mamiellaceae</taxon>
        <taxon>Micromonas</taxon>
    </lineage>
</organism>
<name>C1MTL6_MICPC</name>
<protein>
    <submittedName>
        <fullName evidence="2">Predicted protein</fullName>
    </submittedName>
</protein>
<sequence>MTSAAPALAPHLAMEAARRPHAARRLGMNVPQPAVQRFDVPRVAEGDLQVRALELERRPKAARRLGYVASFAEPRGAYIPDNWRINLSRRFFFRSLRLTLPLLPPADVPTMSAQDTNYYKMEVDRRHRAAKRIGEVRYLSVDVTEPTAFAPLPFARTAAALMEIERRPKAARRVGTFRAPALADAPPPPAMAAMDTAAFAMEVSRRRVAARRSGIVKLPRRASPRNLPSVDVADTAFYDMELDRRPRAAARLTTKASGPTSAPLDAFAELSKIAADDLMKRRAPSAFDDASFDKSNPSRGASATAPNPFASLERMLESTLDISGSKSRGSSLRGADNFNTTATGGGVRRQNSSTHLRRVGSNASMGVNNVVQHRPGRHVHCDEEGESGDVVCVLYGADDEPEDVVMTVPREQLEEQMRRMAAATSH</sequence>
<feature type="compositionally biased region" description="Polar residues" evidence="1">
    <location>
        <begin position="293"/>
        <end position="305"/>
    </location>
</feature>
<dbReference type="EMBL" id="GG663739">
    <property type="protein sequence ID" value="EEH56969.1"/>
    <property type="molecule type" value="Genomic_DNA"/>
</dbReference>
<reference evidence="2 3" key="1">
    <citation type="journal article" date="2009" name="Science">
        <title>Green evolution and dynamic adaptations revealed by genomes of the marine picoeukaryotes Micromonas.</title>
        <authorList>
            <person name="Worden A.Z."/>
            <person name="Lee J.H."/>
            <person name="Mock T."/>
            <person name="Rouze P."/>
            <person name="Simmons M.P."/>
            <person name="Aerts A.L."/>
            <person name="Allen A.E."/>
            <person name="Cuvelier M.L."/>
            <person name="Derelle E."/>
            <person name="Everett M.V."/>
            <person name="Foulon E."/>
            <person name="Grimwood J."/>
            <person name="Gundlach H."/>
            <person name="Henrissat B."/>
            <person name="Napoli C."/>
            <person name="McDonald S.M."/>
            <person name="Parker M.S."/>
            <person name="Rombauts S."/>
            <person name="Salamov A."/>
            <person name="Von Dassow P."/>
            <person name="Badger J.H."/>
            <person name="Coutinho P.M."/>
            <person name="Demir E."/>
            <person name="Dubchak I."/>
            <person name="Gentemann C."/>
            <person name="Eikrem W."/>
            <person name="Gready J.E."/>
            <person name="John U."/>
            <person name="Lanier W."/>
            <person name="Lindquist E.A."/>
            <person name="Lucas S."/>
            <person name="Mayer K.F."/>
            <person name="Moreau H."/>
            <person name="Not F."/>
            <person name="Otillar R."/>
            <person name="Panaud O."/>
            <person name="Pangilinan J."/>
            <person name="Paulsen I."/>
            <person name="Piegu B."/>
            <person name="Poliakov A."/>
            <person name="Robbens S."/>
            <person name="Schmutz J."/>
            <person name="Toulza E."/>
            <person name="Wyss T."/>
            <person name="Zelensky A."/>
            <person name="Zhou K."/>
            <person name="Armbrust E.V."/>
            <person name="Bhattacharya D."/>
            <person name="Goodenough U.W."/>
            <person name="Van de Peer Y."/>
            <person name="Grigoriev I.V."/>
        </authorList>
    </citation>
    <scope>NUCLEOTIDE SEQUENCE [LARGE SCALE GENOMIC DNA]</scope>
    <source>
        <strain evidence="2 3">CCMP1545</strain>
    </source>
</reference>
<proteinExistence type="predicted"/>
<feature type="compositionally biased region" description="Low complexity" evidence="1">
    <location>
        <begin position="323"/>
        <end position="334"/>
    </location>
</feature>
<evidence type="ECO:0000313" key="2">
    <source>
        <dbReference type="EMBL" id="EEH56969.1"/>
    </source>
</evidence>